<protein>
    <submittedName>
        <fullName evidence="1">Uncharacterized protein</fullName>
    </submittedName>
</protein>
<name>A0ACC0RGV7_9HYPO</name>
<keyword evidence="2" id="KW-1185">Reference proteome</keyword>
<reference evidence="1" key="1">
    <citation type="submission" date="2022-06" db="EMBL/GenBank/DDBJ databases">
        <title>Fusarium solani species complex genomes reveal bases of compartmentalisation and animal pathogenesis.</title>
        <authorList>
            <person name="Tsai I.J."/>
        </authorList>
    </citation>
    <scope>NUCLEOTIDE SEQUENCE</scope>
    <source>
        <strain evidence="1">Fu6.1</strain>
    </source>
</reference>
<organism evidence="1 2">
    <name type="scientific">Fusarium keratoplasticum</name>
    <dbReference type="NCBI Taxonomy" id="1328300"/>
    <lineage>
        <taxon>Eukaryota</taxon>
        <taxon>Fungi</taxon>
        <taxon>Dikarya</taxon>
        <taxon>Ascomycota</taxon>
        <taxon>Pezizomycotina</taxon>
        <taxon>Sordariomycetes</taxon>
        <taxon>Hypocreomycetidae</taxon>
        <taxon>Hypocreales</taxon>
        <taxon>Nectriaceae</taxon>
        <taxon>Fusarium</taxon>
        <taxon>Fusarium solani species complex</taxon>
    </lineage>
</organism>
<accession>A0ACC0RGV7</accession>
<dbReference type="Proteomes" id="UP001065298">
    <property type="component" value="Chromosome 1"/>
</dbReference>
<dbReference type="EMBL" id="CM046503">
    <property type="protein sequence ID" value="KAI8685047.1"/>
    <property type="molecule type" value="Genomic_DNA"/>
</dbReference>
<proteinExistence type="predicted"/>
<gene>
    <name evidence="1" type="ORF">NCS57_00172700</name>
</gene>
<evidence type="ECO:0000313" key="2">
    <source>
        <dbReference type="Proteomes" id="UP001065298"/>
    </source>
</evidence>
<evidence type="ECO:0000313" key="1">
    <source>
        <dbReference type="EMBL" id="KAI8685047.1"/>
    </source>
</evidence>
<sequence length="286" mass="31375">MPRYGLIPSKDRGQVATATDISDRGEDPRKIPRTLKEWAPSWFWRVSVSILLITIPVAYIILVAMVAYFNDKEQSPLGDDILEVLQIASTLWPISFAAIAGPCLKTLALYRTEQGSSIGSLDFLLTSQTTVAAFKNVFTVQHITAWSIGIAFVWYLSPLGGQAAVRSLHLQPISTVTEVPALYYLGSNISDLNFFYNGSVDAAVFSGGSTQSSLISMFQSAIVTLFYMPNTLISHANGSTDGFDSAIAALRGKLQATRLGQRDLWRNVRIPFMELLPDYNPNDPSS</sequence>
<comment type="caution">
    <text evidence="1">The sequence shown here is derived from an EMBL/GenBank/DDBJ whole genome shotgun (WGS) entry which is preliminary data.</text>
</comment>